<proteinExistence type="predicted"/>
<name>A0AAV2BNZ9_9ARAC</name>
<comment type="caution">
    <text evidence="1">The sequence shown here is derived from an EMBL/GenBank/DDBJ whole genome shotgun (WGS) entry which is preliminary data.</text>
</comment>
<dbReference type="Proteomes" id="UP001497382">
    <property type="component" value="Unassembled WGS sequence"/>
</dbReference>
<accession>A0AAV2BNZ9</accession>
<dbReference type="EMBL" id="CAXIEN010000432">
    <property type="protein sequence ID" value="CAL1297617.1"/>
    <property type="molecule type" value="Genomic_DNA"/>
</dbReference>
<evidence type="ECO:0000313" key="2">
    <source>
        <dbReference type="Proteomes" id="UP001497382"/>
    </source>
</evidence>
<gene>
    <name evidence="1" type="ORF">LARSCL_LOCUS20403</name>
</gene>
<sequence>MLLQTCAGYALRSEIEYKQYRTPQHYTVSSLAGKPGPNQLSSSIHGPEQELRVSLKRPGKIFPFFPLLYPPSNQNVIDMFL</sequence>
<dbReference type="AlphaFoldDB" id="A0AAV2BNZ9"/>
<keyword evidence="2" id="KW-1185">Reference proteome</keyword>
<evidence type="ECO:0000313" key="1">
    <source>
        <dbReference type="EMBL" id="CAL1297617.1"/>
    </source>
</evidence>
<organism evidence="1 2">
    <name type="scientific">Larinioides sclopetarius</name>
    <dbReference type="NCBI Taxonomy" id="280406"/>
    <lineage>
        <taxon>Eukaryota</taxon>
        <taxon>Metazoa</taxon>
        <taxon>Ecdysozoa</taxon>
        <taxon>Arthropoda</taxon>
        <taxon>Chelicerata</taxon>
        <taxon>Arachnida</taxon>
        <taxon>Araneae</taxon>
        <taxon>Araneomorphae</taxon>
        <taxon>Entelegynae</taxon>
        <taxon>Araneoidea</taxon>
        <taxon>Araneidae</taxon>
        <taxon>Larinioides</taxon>
    </lineage>
</organism>
<protein>
    <submittedName>
        <fullName evidence="1">Uncharacterized protein</fullName>
    </submittedName>
</protein>
<reference evidence="1 2" key="1">
    <citation type="submission" date="2024-04" db="EMBL/GenBank/DDBJ databases">
        <authorList>
            <person name="Rising A."/>
            <person name="Reimegard J."/>
            <person name="Sonavane S."/>
            <person name="Akerstrom W."/>
            <person name="Nylinder S."/>
            <person name="Hedman E."/>
            <person name="Kallberg Y."/>
        </authorList>
    </citation>
    <scope>NUCLEOTIDE SEQUENCE [LARGE SCALE GENOMIC DNA]</scope>
</reference>